<dbReference type="Proteomes" id="UP001201980">
    <property type="component" value="Unassembled WGS sequence"/>
</dbReference>
<feature type="compositionally biased region" description="Basic and acidic residues" evidence="1">
    <location>
        <begin position="53"/>
        <end position="64"/>
    </location>
</feature>
<evidence type="ECO:0000313" key="3">
    <source>
        <dbReference type="Proteomes" id="UP001201980"/>
    </source>
</evidence>
<gene>
    <name evidence="2" type="ORF">MKZ38_009196</name>
</gene>
<feature type="region of interest" description="Disordered" evidence="1">
    <location>
        <begin position="46"/>
        <end position="85"/>
    </location>
</feature>
<keyword evidence="3" id="KW-1185">Reference proteome</keyword>
<dbReference type="EMBL" id="JAKWBI020000691">
    <property type="protein sequence ID" value="KAJ2892938.1"/>
    <property type="molecule type" value="Genomic_DNA"/>
</dbReference>
<comment type="caution">
    <text evidence="2">The sequence shown here is derived from an EMBL/GenBank/DDBJ whole genome shotgun (WGS) entry which is preliminary data.</text>
</comment>
<reference evidence="2" key="1">
    <citation type="submission" date="2022-07" db="EMBL/GenBank/DDBJ databases">
        <title>Draft genome sequence of Zalerion maritima ATCC 34329, a (micro)plastics degrading marine fungus.</title>
        <authorList>
            <person name="Paco A."/>
            <person name="Goncalves M.F.M."/>
            <person name="Rocha-Santos T.A.P."/>
            <person name="Alves A."/>
        </authorList>
    </citation>
    <scope>NUCLEOTIDE SEQUENCE</scope>
    <source>
        <strain evidence="2">ATCC 34329</strain>
    </source>
</reference>
<name>A0AAD5RGQ7_9PEZI</name>
<proteinExistence type="predicted"/>
<dbReference type="AlphaFoldDB" id="A0AAD5RGQ7"/>
<evidence type="ECO:0000256" key="1">
    <source>
        <dbReference type="SAM" id="MobiDB-lite"/>
    </source>
</evidence>
<sequence>MVTIQLNMQVPDDLAALFSRNLTLRPQPPPDPKLEPQIAYPISQHYHHSSHLVKKEEDNNDRQQEQQQQQQQQRPSSLPPLESGPTAEQVLTAHGVDPTVLSYAQMQLFKTADDTQKLRLLELWRICPPAPNNHHENPAIAWNTTTVEQEEQLAKMRYERQQQDELARKQQSEFEAQRNDWRNAQANESMSLDGTLVPIQGGDGRWITLSNSQAEDTPEPYMVSGYEQMAQRKYEASSRPKDVYGHFGTAIGGPNNARDYNPSTDPVYRQVMENQYGAFQMRGTCGIQADEMEVL</sequence>
<organism evidence="2 3">
    <name type="scientific">Zalerion maritima</name>
    <dbReference type="NCBI Taxonomy" id="339359"/>
    <lineage>
        <taxon>Eukaryota</taxon>
        <taxon>Fungi</taxon>
        <taxon>Dikarya</taxon>
        <taxon>Ascomycota</taxon>
        <taxon>Pezizomycotina</taxon>
        <taxon>Sordariomycetes</taxon>
        <taxon>Lulworthiomycetidae</taxon>
        <taxon>Lulworthiales</taxon>
        <taxon>Lulworthiaceae</taxon>
        <taxon>Zalerion</taxon>
    </lineage>
</organism>
<accession>A0AAD5RGQ7</accession>
<protein>
    <submittedName>
        <fullName evidence="2">Uncharacterized protein</fullName>
    </submittedName>
</protein>
<evidence type="ECO:0000313" key="2">
    <source>
        <dbReference type="EMBL" id="KAJ2892938.1"/>
    </source>
</evidence>